<protein>
    <submittedName>
        <fullName evidence="1">Uncharacterized protein</fullName>
    </submittedName>
</protein>
<proteinExistence type="predicted"/>
<evidence type="ECO:0000313" key="1">
    <source>
        <dbReference type="EMBL" id="MSB21940.1"/>
    </source>
</evidence>
<gene>
    <name evidence="1" type="ORF">GKE97_20895</name>
</gene>
<reference evidence="1 2" key="1">
    <citation type="journal article" date="2019" name="Nat. Med.">
        <title>A library of human gut bacterial isolates paired with longitudinal multiomics data enables mechanistic microbiome research.</title>
        <authorList>
            <person name="Poyet M."/>
            <person name="Groussin M."/>
            <person name="Gibbons S.M."/>
            <person name="Avila-Pacheco J."/>
            <person name="Jiang X."/>
            <person name="Kearney S.M."/>
            <person name="Perrotta A.R."/>
            <person name="Berdy B."/>
            <person name="Zhao S."/>
            <person name="Lieberman T.D."/>
            <person name="Swanson P.K."/>
            <person name="Smith M."/>
            <person name="Roesemann S."/>
            <person name="Alexander J.E."/>
            <person name="Rich S.A."/>
            <person name="Livny J."/>
            <person name="Vlamakis H."/>
            <person name="Clish C."/>
            <person name="Bullock K."/>
            <person name="Deik A."/>
            <person name="Scott J."/>
            <person name="Pierce K.A."/>
            <person name="Xavier R.J."/>
            <person name="Alm E.J."/>
        </authorList>
    </citation>
    <scope>NUCLEOTIDE SEQUENCE [LARGE SCALE GENOMIC DNA]</scope>
    <source>
        <strain evidence="1 2">BIOML-A2</strain>
    </source>
</reference>
<evidence type="ECO:0000313" key="2">
    <source>
        <dbReference type="Proteomes" id="UP000434475"/>
    </source>
</evidence>
<dbReference type="RefSeq" id="WP_172698039.1">
    <property type="nucleotide sequence ID" value="NZ_WKPR01000030.1"/>
</dbReference>
<dbReference type="Proteomes" id="UP000434475">
    <property type="component" value="Unassembled WGS sequence"/>
</dbReference>
<dbReference type="AlphaFoldDB" id="A0A6I2RA30"/>
<organism evidence="1 2">
    <name type="scientific">Flavonifractor plautii</name>
    <name type="common">Fusobacterium plautii</name>
    <dbReference type="NCBI Taxonomy" id="292800"/>
    <lineage>
        <taxon>Bacteria</taxon>
        <taxon>Bacillati</taxon>
        <taxon>Bacillota</taxon>
        <taxon>Clostridia</taxon>
        <taxon>Eubacteriales</taxon>
        <taxon>Oscillospiraceae</taxon>
        <taxon>Flavonifractor</taxon>
    </lineage>
</organism>
<name>A0A6I2RA30_FLAPL</name>
<dbReference type="EMBL" id="WKPR01000030">
    <property type="protein sequence ID" value="MSB21940.1"/>
    <property type="molecule type" value="Genomic_DNA"/>
</dbReference>
<sequence>MANIIKLGSLFLDGRPVETGMQYVPSQTIEVGEMTPSKEIGWVAVNGLLIADQCLLTNVSWDDLDVQGLVFGKEVTVQGLRFKIRLLKVGSKEDVPNEWDAALDAVGEDDTLWHWDHKFFWGQEPVSGSVSYRAIRGYSSARHWISNNATSSNPDLGFRPALEPLPTDPSAIRHSQEALVIGRAGAVAGSLIDATAYDLVIQPNADGLIGEVSFAAKMQDGTLAVDRSGIISIAT</sequence>
<comment type="caution">
    <text evidence="1">The sequence shown here is derived from an EMBL/GenBank/DDBJ whole genome shotgun (WGS) entry which is preliminary data.</text>
</comment>
<accession>A0A6I2RA30</accession>